<evidence type="ECO:0000313" key="1">
    <source>
        <dbReference type="EMBL" id="MBF8178865.1"/>
    </source>
</evidence>
<protein>
    <recommendedName>
        <fullName evidence="3">Chemotaxis protein CheX</fullName>
    </recommendedName>
</protein>
<proteinExistence type="predicted"/>
<sequence length="183" mass="20243">MISPHAQEGFDLLLIRSLKASLPSALQRSDIGITSDVTSLIEQEAVVLTVSSYLFRLMVMIHFKQDAQTRSYMAGLHETSETGDDKQAFHDAIAEYGNLFCGILNRELGSYFPHIGMSTPNFLDGHCLSYIEMLNCSHIQHFAVDVDGSPLFHVSLCVSAYDDIDFEVAEDEASASTGELELF</sequence>
<gene>
    <name evidence="1" type="ORF">IXC47_14340</name>
</gene>
<reference evidence="1 2" key="1">
    <citation type="submission" date="2020-11" db="EMBL/GenBank/DDBJ databases">
        <title>WGS of Herminiimonas contaminans strain Marseille-Q4544 isolated from planarians Schmidtea mediterranea.</title>
        <authorList>
            <person name="Kangale L."/>
        </authorList>
    </citation>
    <scope>NUCLEOTIDE SEQUENCE [LARGE SCALE GENOMIC DNA]</scope>
    <source>
        <strain evidence="1 2">Marseille-Q4544</strain>
    </source>
</reference>
<organism evidence="1 2">
    <name type="scientific">Herminiimonas contaminans</name>
    <dbReference type="NCBI Taxonomy" id="1111140"/>
    <lineage>
        <taxon>Bacteria</taxon>
        <taxon>Pseudomonadati</taxon>
        <taxon>Pseudomonadota</taxon>
        <taxon>Betaproteobacteria</taxon>
        <taxon>Burkholderiales</taxon>
        <taxon>Oxalobacteraceae</taxon>
        <taxon>Herminiimonas</taxon>
    </lineage>
</organism>
<keyword evidence="2" id="KW-1185">Reference proteome</keyword>
<accession>A0ABS0EVS4</accession>
<comment type="caution">
    <text evidence="1">The sequence shown here is derived from an EMBL/GenBank/DDBJ whole genome shotgun (WGS) entry which is preliminary data.</text>
</comment>
<dbReference type="Proteomes" id="UP000657372">
    <property type="component" value="Unassembled WGS sequence"/>
</dbReference>
<evidence type="ECO:0008006" key="3">
    <source>
        <dbReference type="Google" id="ProtNLM"/>
    </source>
</evidence>
<dbReference type="EMBL" id="JADOEL010000012">
    <property type="protein sequence ID" value="MBF8178865.1"/>
    <property type="molecule type" value="Genomic_DNA"/>
</dbReference>
<name>A0ABS0EVS4_9BURK</name>
<evidence type="ECO:0000313" key="2">
    <source>
        <dbReference type="Proteomes" id="UP000657372"/>
    </source>
</evidence>
<dbReference type="RefSeq" id="WP_195876053.1">
    <property type="nucleotide sequence ID" value="NZ_JADOEL010000012.1"/>
</dbReference>